<evidence type="ECO:0000313" key="11">
    <source>
        <dbReference type="Proteomes" id="UP001148614"/>
    </source>
</evidence>
<dbReference type="PANTHER" id="PTHR33938">
    <property type="entry name" value="FERULOYL ESTERASE B-RELATED"/>
    <property type="match status" value="1"/>
</dbReference>
<evidence type="ECO:0000256" key="2">
    <source>
        <dbReference type="ARBA" id="ARBA00022487"/>
    </source>
</evidence>
<evidence type="ECO:0000256" key="4">
    <source>
        <dbReference type="ARBA" id="ARBA00022729"/>
    </source>
</evidence>
<gene>
    <name evidence="10" type="ORF">NPX13_g1428</name>
</gene>
<evidence type="ECO:0000256" key="8">
    <source>
        <dbReference type="RuleBase" id="RU361238"/>
    </source>
</evidence>
<evidence type="ECO:0000313" key="10">
    <source>
        <dbReference type="EMBL" id="KAJ3579140.1"/>
    </source>
</evidence>
<dbReference type="EC" id="3.1.1.-" evidence="8"/>
<protein>
    <recommendedName>
        <fullName evidence="8">Carboxylic ester hydrolase</fullName>
        <ecNumber evidence="8">3.1.1.-</ecNumber>
    </recommendedName>
</protein>
<dbReference type="GO" id="GO:0046872">
    <property type="term" value="F:metal ion binding"/>
    <property type="evidence" value="ECO:0007669"/>
    <property type="project" value="UniProtKB-KW"/>
</dbReference>
<dbReference type="GO" id="GO:0030600">
    <property type="term" value="F:feruloyl esterase activity"/>
    <property type="evidence" value="ECO:0007669"/>
    <property type="project" value="UniProtKB-ARBA"/>
</dbReference>
<evidence type="ECO:0000256" key="6">
    <source>
        <dbReference type="ARBA" id="ARBA00022837"/>
    </source>
</evidence>
<evidence type="ECO:0000256" key="5">
    <source>
        <dbReference type="ARBA" id="ARBA00022801"/>
    </source>
</evidence>
<dbReference type="Gene3D" id="3.40.50.1820">
    <property type="entry name" value="alpha/beta hydrolase"/>
    <property type="match status" value="1"/>
</dbReference>
<dbReference type="VEuPathDB" id="FungiDB:F4678DRAFT_482483"/>
<reference evidence="10" key="1">
    <citation type="submission" date="2022-07" db="EMBL/GenBank/DDBJ databases">
        <title>Genome Sequence of Xylaria arbuscula.</title>
        <authorList>
            <person name="Buettner E."/>
        </authorList>
    </citation>
    <scope>NUCLEOTIDE SEQUENCE</scope>
    <source>
        <strain evidence="10">VT107</strain>
    </source>
</reference>
<dbReference type="Pfam" id="PF07519">
    <property type="entry name" value="Tannase"/>
    <property type="match status" value="1"/>
</dbReference>
<feature type="compositionally biased region" description="Polar residues" evidence="9">
    <location>
        <begin position="515"/>
        <end position="525"/>
    </location>
</feature>
<evidence type="ECO:0000256" key="3">
    <source>
        <dbReference type="ARBA" id="ARBA00022723"/>
    </source>
</evidence>
<dbReference type="PANTHER" id="PTHR33938:SF13">
    <property type="entry name" value="CARBOXYLIC ESTER HYDROLASE"/>
    <property type="match status" value="1"/>
</dbReference>
<keyword evidence="3" id="KW-0479">Metal-binding</keyword>
<feature type="region of interest" description="Disordered" evidence="9">
    <location>
        <begin position="512"/>
        <end position="531"/>
    </location>
</feature>
<comment type="caution">
    <text evidence="10">The sequence shown here is derived from an EMBL/GenBank/DDBJ whole genome shotgun (WGS) entry which is preliminary data.</text>
</comment>
<evidence type="ECO:0000256" key="9">
    <source>
        <dbReference type="SAM" id="MobiDB-lite"/>
    </source>
</evidence>
<dbReference type="Proteomes" id="UP001148614">
    <property type="component" value="Unassembled WGS sequence"/>
</dbReference>
<dbReference type="AlphaFoldDB" id="A0A9W8NM37"/>
<evidence type="ECO:0000256" key="7">
    <source>
        <dbReference type="ARBA" id="ARBA00023157"/>
    </source>
</evidence>
<keyword evidence="11" id="KW-1185">Reference proteome</keyword>
<sequence>MANQLVAQGCIADTFTSLSIFGADILSIDANIVNNYSFDVPAAWRYTQPAVIVDNATFCNVTVTYTHPGQDDIINAEVWLPPEDSWNGRLQANGGGGWVAGRFILAYVGMAGAIFDGYATASTDAGVTTDSFNTPTWTLTSPGNLHLVNLDNFGQRSLGDLAVISKKVIESYYGRPAEYSYWNGCSNGGRQASILAQQYPDAYDGIIAAAPASYWAELAMNSVWPVFFMDSTKQYPRNCELNQITSLAVAKCDDLDGIRDGLIANPEACRANFNAWDYVGTTFRCVDTGSNMKISTAAASVAEASWDGPKFSNGDFLWYGHEIGANLSAIAGTTCSNNGTCVPTARSTPTFWYLQFVRKDPTADLTILSPAQFDELYLTLKRIFSASVEASEARIAKFYDLGGKMITYHGLADPTITPQSTLHYYEEVSRLFPNVTDFYRYYRVPGLEHCFGGNGGQPVHLFDQLRQWVENGTSPDASPVVIQLPTNGTMDQVPTETATTTTITTITTTITTRTMSSSNEGQAPGSSAGRRDADERLLLIAHHERYSHTMSDIRTP</sequence>
<dbReference type="EMBL" id="JANPWZ010000127">
    <property type="protein sequence ID" value="KAJ3579140.1"/>
    <property type="molecule type" value="Genomic_DNA"/>
</dbReference>
<comment type="similarity">
    <text evidence="1 8">Belongs to the tannase family.</text>
</comment>
<keyword evidence="7" id="KW-1015">Disulfide bond</keyword>
<keyword evidence="6" id="KW-0106">Calcium</keyword>
<keyword evidence="4" id="KW-0732">Signal</keyword>
<dbReference type="SUPFAM" id="SSF53474">
    <property type="entry name" value="alpha/beta-Hydrolases"/>
    <property type="match status" value="1"/>
</dbReference>
<proteinExistence type="inferred from homology"/>
<evidence type="ECO:0000256" key="1">
    <source>
        <dbReference type="ARBA" id="ARBA00006249"/>
    </source>
</evidence>
<name>A0A9W8NM37_9PEZI</name>
<dbReference type="InterPro" id="IPR011118">
    <property type="entry name" value="Tannase/feruloyl_esterase"/>
</dbReference>
<keyword evidence="2" id="KW-0719">Serine esterase</keyword>
<dbReference type="InterPro" id="IPR029058">
    <property type="entry name" value="AB_hydrolase_fold"/>
</dbReference>
<organism evidence="10 11">
    <name type="scientific">Xylaria arbuscula</name>
    <dbReference type="NCBI Taxonomy" id="114810"/>
    <lineage>
        <taxon>Eukaryota</taxon>
        <taxon>Fungi</taxon>
        <taxon>Dikarya</taxon>
        <taxon>Ascomycota</taxon>
        <taxon>Pezizomycotina</taxon>
        <taxon>Sordariomycetes</taxon>
        <taxon>Xylariomycetidae</taxon>
        <taxon>Xylariales</taxon>
        <taxon>Xylariaceae</taxon>
        <taxon>Xylaria</taxon>
    </lineage>
</organism>
<keyword evidence="5 8" id="KW-0378">Hydrolase</keyword>
<accession>A0A9W8NM37</accession>